<dbReference type="InterPro" id="IPR006076">
    <property type="entry name" value="FAD-dep_OxRdtase"/>
</dbReference>
<protein>
    <submittedName>
        <fullName evidence="3">FAD-dependent oxidoreductase</fullName>
    </submittedName>
</protein>
<dbReference type="Pfam" id="PF01266">
    <property type="entry name" value="DAO"/>
    <property type="match status" value="1"/>
</dbReference>
<dbReference type="AlphaFoldDB" id="A0A1Q8ZVM9"/>
<dbReference type="InterPro" id="IPR036188">
    <property type="entry name" value="FAD/NAD-bd_sf"/>
</dbReference>
<evidence type="ECO:0000256" key="1">
    <source>
        <dbReference type="ARBA" id="ARBA00023002"/>
    </source>
</evidence>
<proteinExistence type="predicted"/>
<reference evidence="3 4" key="1">
    <citation type="submission" date="2016-09" db="EMBL/GenBank/DDBJ databases">
        <title>Rhizobium oryziradicis sp. nov., isolated from the root of rice.</title>
        <authorList>
            <person name="Zhao J."/>
            <person name="Zhang X."/>
        </authorList>
    </citation>
    <scope>NUCLEOTIDE SEQUENCE [LARGE SCALE GENOMIC DNA]</scope>
    <source>
        <strain evidence="3 4">N19</strain>
    </source>
</reference>
<evidence type="ECO:0000259" key="2">
    <source>
        <dbReference type="Pfam" id="PF01266"/>
    </source>
</evidence>
<keyword evidence="1" id="KW-0560">Oxidoreductase</keyword>
<evidence type="ECO:0000313" key="4">
    <source>
        <dbReference type="Proteomes" id="UP000186894"/>
    </source>
</evidence>
<dbReference type="GO" id="GO:0016491">
    <property type="term" value="F:oxidoreductase activity"/>
    <property type="evidence" value="ECO:0007669"/>
    <property type="project" value="UniProtKB-KW"/>
</dbReference>
<gene>
    <name evidence="3" type="ORF">BJF95_02975</name>
</gene>
<name>A0A1Q8ZVM9_9HYPH</name>
<dbReference type="Gene3D" id="3.30.9.10">
    <property type="entry name" value="D-Amino Acid Oxidase, subunit A, domain 2"/>
    <property type="match status" value="1"/>
</dbReference>
<dbReference type="PANTHER" id="PTHR13847:SF281">
    <property type="entry name" value="FAD DEPENDENT OXIDOREDUCTASE DOMAIN-CONTAINING PROTEIN"/>
    <property type="match status" value="1"/>
</dbReference>
<dbReference type="STRING" id="1867956.BJF95_02975"/>
<dbReference type="Proteomes" id="UP000186894">
    <property type="component" value="Unassembled WGS sequence"/>
</dbReference>
<dbReference type="EMBL" id="MKIM01000022">
    <property type="protein sequence ID" value="OLP46134.1"/>
    <property type="molecule type" value="Genomic_DNA"/>
</dbReference>
<comment type="caution">
    <text evidence="3">The sequence shown here is derived from an EMBL/GenBank/DDBJ whole genome shotgun (WGS) entry which is preliminary data.</text>
</comment>
<dbReference type="RefSeq" id="WP_075638256.1">
    <property type="nucleotide sequence ID" value="NZ_MKIM01000022.1"/>
</dbReference>
<sequence>MLGNPRSHGLWEKTAPVAPATSILDEQLLADVVVVGAGYTGMSAALHLAETGLSVIILEAVEAGFGGAGRNVGLINGGMWVMPDDVPKVLGAEHGERALQQLGQAPLLVREVIEKHRIECELETNGTLHLAVGAQGLQELRDRHRQWAARGAPVQLLDAEETARRVGSSAYAGALFDPRAGTLQPLAYARGLAHAALHAGAKLFTSSAVIDARKQGEDWLVETARGSVSCQWVIVATDAYSTGPWKRVRQEQVHLPYFNFATKPLSDNLRRSVLPHREGCWDTKEVLSSFRMDQAGRLVFGSVGALRNSGAAVHRAWAKRSLKRLFPQLGTLEFEAEWYGHIGMTNDAVPRFHRFDSQVVGFSGYNGRGIAPGTTFGKTLADLVLGKISEEQLPLPLSEPEAVSFRAVKEAYYEMGAQIAHLTENRF</sequence>
<organism evidence="3 4">
    <name type="scientific">Rhizobium oryziradicis</name>
    <dbReference type="NCBI Taxonomy" id="1867956"/>
    <lineage>
        <taxon>Bacteria</taxon>
        <taxon>Pseudomonadati</taxon>
        <taxon>Pseudomonadota</taxon>
        <taxon>Alphaproteobacteria</taxon>
        <taxon>Hyphomicrobiales</taxon>
        <taxon>Rhizobiaceae</taxon>
        <taxon>Rhizobium/Agrobacterium group</taxon>
        <taxon>Rhizobium</taxon>
    </lineage>
</organism>
<accession>A0A1Q8ZVM9</accession>
<feature type="domain" description="FAD dependent oxidoreductase" evidence="2">
    <location>
        <begin position="31"/>
        <end position="383"/>
    </location>
</feature>
<keyword evidence="4" id="KW-1185">Reference proteome</keyword>
<dbReference type="GO" id="GO:0005737">
    <property type="term" value="C:cytoplasm"/>
    <property type="evidence" value="ECO:0007669"/>
    <property type="project" value="TreeGrafter"/>
</dbReference>
<evidence type="ECO:0000313" key="3">
    <source>
        <dbReference type="EMBL" id="OLP46134.1"/>
    </source>
</evidence>
<dbReference type="SUPFAM" id="SSF51905">
    <property type="entry name" value="FAD/NAD(P)-binding domain"/>
    <property type="match status" value="1"/>
</dbReference>
<dbReference type="Gene3D" id="3.50.50.60">
    <property type="entry name" value="FAD/NAD(P)-binding domain"/>
    <property type="match status" value="1"/>
</dbReference>
<dbReference type="OrthoDB" id="9806601at2"/>
<dbReference type="PANTHER" id="PTHR13847">
    <property type="entry name" value="SARCOSINE DEHYDROGENASE-RELATED"/>
    <property type="match status" value="1"/>
</dbReference>